<name>A0A1I0G738_9FIRM</name>
<protein>
    <submittedName>
        <fullName evidence="7">Nitrite transporter NirC</fullName>
    </submittedName>
</protein>
<dbReference type="AlphaFoldDB" id="A0A1I0G738"/>
<dbReference type="Pfam" id="PF01226">
    <property type="entry name" value="Form_Nir_trans"/>
    <property type="match status" value="1"/>
</dbReference>
<dbReference type="InterPro" id="IPR000292">
    <property type="entry name" value="For/NO2_transpt"/>
</dbReference>
<evidence type="ECO:0000313" key="8">
    <source>
        <dbReference type="Proteomes" id="UP000199820"/>
    </source>
</evidence>
<dbReference type="RefSeq" id="WP_074649810.1">
    <property type="nucleotide sequence ID" value="NZ_FOIL01000031.1"/>
</dbReference>
<gene>
    <name evidence="7" type="ORF">SAMN04487771_10313</name>
</gene>
<evidence type="ECO:0000313" key="7">
    <source>
        <dbReference type="EMBL" id="SET66482.1"/>
    </source>
</evidence>
<dbReference type="Proteomes" id="UP000199820">
    <property type="component" value="Unassembled WGS sequence"/>
</dbReference>
<evidence type="ECO:0000256" key="4">
    <source>
        <dbReference type="ARBA" id="ARBA00023136"/>
    </source>
</evidence>
<evidence type="ECO:0000256" key="2">
    <source>
        <dbReference type="ARBA" id="ARBA00022692"/>
    </source>
</evidence>
<evidence type="ECO:0000256" key="6">
    <source>
        <dbReference type="SAM" id="Phobius"/>
    </source>
</evidence>
<dbReference type="GO" id="GO:0005886">
    <property type="term" value="C:plasma membrane"/>
    <property type="evidence" value="ECO:0007669"/>
    <property type="project" value="TreeGrafter"/>
</dbReference>
<reference evidence="7 8" key="1">
    <citation type="submission" date="2016-10" db="EMBL/GenBank/DDBJ databases">
        <authorList>
            <person name="de Groot N.N."/>
        </authorList>
    </citation>
    <scope>NUCLEOTIDE SEQUENCE [LARGE SCALE GENOMIC DNA]</scope>
    <source>
        <strain evidence="7 8">KH1P1</strain>
    </source>
</reference>
<organism evidence="7 8">
    <name type="scientific">[Clostridium] aminophilum</name>
    <dbReference type="NCBI Taxonomy" id="1526"/>
    <lineage>
        <taxon>Bacteria</taxon>
        <taxon>Bacillati</taxon>
        <taxon>Bacillota</taxon>
        <taxon>Clostridia</taxon>
        <taxon>Lachnospirales</taxon>
        <taxon>Lachnospiraceae</taxon>
    </lineage>
</organism>
<comment type="similarity">
    <text evidence="5">Belongs to the FNT transporter (TC 1.A.16) family.</text>
</comment>
<sequence length="253" mass="26548">MYEADFEAVAGNAEKKIAFMETNPAGYFVSAAVAGSFIGFGNILTNVIGGQLAGAPATKIVMGGAFSVALSLVVIAGAELFTGNNMVMAAGMMKKKVTLSQTLKFWITCWLGNLAGSVLLALLFRYSGLFGEATEAFLAKGAQAKVAVPFLPLVIRGILCNVLVCLGVWCAGRCKSESGKLIMIFWCIFTFVICGFEHSIANMTQLTLALIAPAGPAITIGGYVYNLLTVTIGNILGGAVFVALPYYLAGKRD</sequence>
<proteinExistence type="inferred from homology"/>
<feature type="transmembrane region" description="Helical" evidence="6">
    <location>
        <begin position="181"/>
        <end position="203"/>
    </location>
</feature>
<feature type="transmembrane region" description="Helical" evidence="6">
    <location>
        <begin position="146"/>
        <end position="169"/>
    </location>
</feature>
<dbReference type="GO" id="GO:0015499">
    <property type="term" value="F:formate transmembrane transporter activity"/>
    <property type="evidence" value="ECO:0007669"/>
    <property type="project" value="TreeGrafter"/>
</dbReference>
<dbReference type="InterPro" id="IPR023271">
    <property type="entry name" value="Aquaporin-like"/>
</dbReference>
<feature type="transmembrane region" description="Helical" evidence="6">
    <location>
        <begin position="60"/>
        <end position="82"/>
    </location>
</feature>
<feature type="transmembrane region" description="Helical" evidence="6">
    <location>
        <begin position="223"/>
        <end position="248"/>
    </location>
</feature>
<dbReference type="eggNOG" id="COG2116">
    <property type="taxonomic scope" value="Bacteria"/>
</dbReference>
<dbReference type="PROSITE" id="PS01005">
    <property type="entry name" value="FORMATE_NITRITE_TP_1"/>
    <property type="match status" value="1"/>
</dbReference>
<dbReference type="EMBL" id="FOIL01000031">
    <property type="protein sequence ID" value="SET66482.1"/>
    <property type="molecule type" value="Genomic_DNA"/>
</dbReference>
<comment type="subcellular location">
    <subcellularLocation>
        <location evidence="1">Membrane</location>
        <topology evidence="1">Multi-pass membrane protein</topology>
    </subcellularLocation>
</comment>
<dbReference type="InterPro" id="IPR024002">
    <property type="entry name" value="For/NO2_transpt_CS"/>
</dbReference>
<dbReference type="Gene3D" id="1.20.1080.10">
    <property type="entry name" value="Glycerol uptake facilitator protein"/>
    <property type="match status" value="1"/>
</dbReference>
<evidence type="ECO:0000256" key="5">
    <source>
        <dbReference type="ARBA" id="ARBA00049660"/>
    </source>
</evidence>
<feature type="transmembrane region" description="Helical" evidence="6">
    <location>
        <begin position="103"/>
        <end position="126"/>
    </location>
</feature>
<dbReference type="PANTHER" id="PTHR30520">
    <property type="entry name" value="FORMATE TRANSPORTER-RELATED"/>
    <property type="match status" value="1"/>
</dbReference>
<dbReference type="OrthoDB" id="9786493at2"/>
<dbReference type="STRING" id="1526.SAMN02910262_01394"/>
<accession>A0A1I0G738</accession>
<feature type="transmembrane region" description="Helical" evidence="6">
    <location>
        <begin position="25"/>
        <end position="48"/>
    </location>
</feature>
<keyword evidence="4 6" id="KW-0472">Membrane</keyword>
<keyword evidence="8" id="KW-1185">Reference proteome</keyword>
<keyword evidence="3 6" id="KW-1133">Transmembrane helix</keyword>
<keyword evidence="2 6" id="KW-0812">Transmembrane</keyword>
<evidence type="ECO:0000256" key="3">
    <source>
        <dbReference type="ARBA" id="ARBA00022989"/>
    </source>
</evidence>
<dbReference type="PANTHER" id="PTHR30520:SF8">
    <property type="entry name" value="NITRITE TRANSPORTER NIRC"/>
    <property type="match status" value="1"/>
</dbReference>
<evidence type="ECO:0000256" key="1">
    <source>
        <dbReference type="ARBA" id="ARBA00004141"/>
    </source>
</evidence>